<dbReference type="InterPro" id="IPR012340">
    <property type="entry name" value="NA-bd_OB-fold"/>
</dbReference>
<dbReference type="InterPro" id="IPR008991">
    <property type="entry name" value="Translation_prot_SH3-like_sf"/>
</dbReference>
<evidence type="ECO:0000313" key="5">
    <source>
        <dbReference type="Proteomes" id="UP000298493"/>
    </source>
</evidence>
<feature type="region of interest" description="Disordered" evidence="1">
    <location>
        <begin position="447"/>
        <end position="474"/>
    </location>
</feature>
<dbReference type="STRING" id="86259.A0A4Z1PE54"/>
<feature type="region of interest" description="Disordered" evidence="1">
    <location>
        <begin position="119"/>
        <end position="147"/>
    </location>
</feature>
<dbReference type="InterPro" id="IPR001884">
    <property type="entry name" value="IF5A-like"/>
</dbReference>
<dbReference type="AlphaFoldDB" id="A0A4Z1PE54"/>
<dbReference type="SUPFAM" id="SSF50104">
    <property type="entry name" value="Translation proteins SH3-like domain"/>
    <property type="match status" value="1"/>
</dbReference>
<name>A0A4Z1PE54_9PEZI</name>
<accession>A0A4Z1PE54</accession>
<dbReference type="InterPro" id="IPR037318">
    <property type="entry name" value="Hex1_S1"/>
</dbReference>
<feature type="compositionally biased region" description="Polar residues" evidence="1">
    <location>
        <begin position="346"/>
        <end position="356"/>
    </location>
</feature>
<feature type="compositionally biased region" description="Basic and acidic residues" evidence="1">
    <location>
        <begin position="134"/>
        <end position="147"/>
    </location>
</feature>
<dbReference type="SUPFAM" id="SSF50249">
    <property type="entry name" value="Nucleic acid-binding proteins"/>
    <property type="match status" value="1"/>
</dbReference>
<organism evidence="4 5">
    <name type="scientific">Venturia nashicola</name>
    <dbReference type="NCBI Taxonomy" id="86259"/>
    <lineage>
        <taxon>Eukaryota</taxon>
        <taxon>Fungi</taxon>
        <taxon>Dikarya</taxon>
        <taxon>Ascomycota</taxon>
        <taxon>Pezizomycotina</taxon>
        <taxon>Dothideomycetes</taxon>
        <taxon>Pleosporomycetidae</taxon>
        <taxon>Venturiales</taxon>
        <taxon>Venturiaceae</taxon>
        <taxon>Venturia</taxon>
    </lineage>
</organism>
<dbReference type="Pfam" id="PF01287">
    <property type="entry name" value="eIF-5a"/>
    <property type="match status" value="1"/>
</dbReference>
<dbReference type="GO" id="GO:0043022">
    <property type="term" value="F:ribosome binding"/>
    <property type="evidence" value="ECO:0007669"/>
    <property type="project" value="InterPro"/>
</dbReference>
<evidence type="ECO:0000256" key="1">
    <source>
        <dbReference type="SAM" id="MobiDB-lite"/>
    </source>
</evidence>
<dbReference type="InterPro" id="IPR048670">
    <property type="entry name" value="IF5A-like_N"/>
</dbReference>
<protein>
    <submittedName>
        <fullName evidence="4">Putative woronin body major protein</fullName>
    </submittedName>
</protein>
<dbReference type="EMBL" id="SNSC02000006">
    <property type="protein sequence ID" value="TID23526.1"/>
    <property type="molecule type" value="Genomic_DNA"/>
</dbReference>
<feature type="region of interest" description="Disordered" evidence="1">
    <location>
        <begin position="327"/>
        <end position="361"/>
    </location>
</feature>
<keyword evidence="5" id="KW-1185">Reference proteome</keyword>
<dbReference type="Proteomes" id="UP000298493">
    <property type="component" value="Unassembled WGS sequence"/>
</dbReference>
<dbReference type="InterPro" id="IPR014722">
    <property type="entry name" value="Rib_uL2_dom2"/>
</dbReference>
<evidence type="ECO:0000313" key="4">
    <source>
        <dbReference type="EMBL" id="TID23526.1"/>
    </source>
</evidence>
<comment type="caution">
    <text evidence="4">The sequence shown here is derived from an EMBL/GenBank/DDBJ whole genome shotgun (WGS) entry which is preliminary data.</text>
</comment>
<dbReference type="CDD" id="cd04469">
    <property type="entry name" value="S1_Hex1"/>
    <property type="match status" value="1"/>
</dbReference>
<proteinExistence type="predicted"/>
<evidence type="ECO:0000259" key="3">
    <source>
        <dbReference type="Pfam" id="PF21485"/>
    </source>
</evidence>
<evidence type="ECO:0000259" key="2">
    <source>
        <dbReference type="Pfam" id="PF01287"/>
    </source>
</evidence>
<dbReference type="GO" id="GO:0003746">
    <property type="term" value="F:translation elongation factor activity"/>
    <property type="evidence" value="ECO:0007669"/>
    <property type="project" value="InterPro"/>
</dbReference>
<dbReference type="GO" id="GO:0045901">
    <property type="term" value="P:positive regulation of translational elongation"/>
    <property type="evidence" value="ECO:0007669"/>
    <property type="project" value="InterPro"/>
</dbReference>
<sequence length="636" mass="72601">MLIAHQLSTFSSLDENLTATSTSIPIFFGHPHRSQEVLSCLNKKEPPPAIWTSTPGYRVRQPVLHLALTSDETRRAVANQVASIVPFSVFPSSYRSDAAVTATEKNKSTKVEGEIELEKGREGHSETRYTTASSERKGKKVYEEDVRISENRPQQYRREEHIHITEREREPERYIEAKHQFEDKHQIEPKGHFERKHQFEDKHQFVSTGHFERKHQVDQEQRFEQQPREQIERTERVEHVEISQNPRERYQEPYSRYVDAQIDVQDKTLTTKDRTYDREGRPIGGPAPAFEATLDATERQFRQGTSPIVVAENRYGKEQRTAQDYFKEGSRFGGPTPDYPAEASETHYTQHSSRSTVDAPRYSQEEIRVEKTTGATIDPPKRDMGYYDDEGQYHSFRRGVQRVAERIAHPVHGPSLIRHEHHHKHPQSTHTKEVVVKDHEIQISAPRHTHVSSSHSTAPAKHASPPPHYASTHSVSHTHIPESHKMSTAATITIPCHHIRIGDLLMLQGRPCQVIRITTSSQTGQHRYLGVDLFTKQLHEESSFISHPSPSVVVQNMTGPVFKQYRVLDIRDDGRVVAMTETGDVKQGLPVIDQSDLLGRLSESFDNGRGSVRVLVINDGGKELAVDYKVVHGSRL</sequence>
<dbReference type="InterPro" id="IPR020189">
    <property type="entry name" value="IF5A_C"/>
</dbReference>
<dbReference type="Pfam" id="PF21485">
    <property type="entry name" value="IF5A-like_N"/>
    <property type="match status" value="1"/>
</dbReference>
<feature type="domain" description="Translation initiation factor 5A C-terminal" evidence="2">
    <location>
        <begin position="563"/>
        <end position="629"/>
    </location>
</feature>
<dbReference type="Gene3D" id="2.40.50.140">
    <property type="entry name" value="Nucleic acid-binding proteins"/>
    <property type="match status" value="1"/>
</dbReference>
<dbReference type="GO" id="GO:0045905">
    <property type="term" value="P:positive regulation of translational termination"/>
    <property type="evidence" value="ECO:0007669"/>
    <property type="project" value="InterPro"/>
</dbReference>
<dbReference type="Gene3D" id="2.30.30.30">
    <property type="match status" value="1"/>
</dbReference>
<dbReference type="GO" id="GO:0003723">
    <property type="term" value="F:RNA binding"/>
    <property type="evidence" value="ECO:0007669"/>
    <property type="project" value="InterPro"/>
</dbReference>
<reference evidence="4 5" key="1">
    <citation type="submission" date="2019-04" db="EMBL/GenBank/DDBJ databases">
        <title>High contiguity whole genome sequence and gene annotation resource for two Venturia nashicola isolates.</title>
        <authorList>
            <person name="Prokchorchik M."/>
            <person name="Won K."/>
            <person name="Lee Y."/>
            <person name="Choi E.D."/>
            <person name="Segonzac C."/>
            <person name="Sohn K.H."/>
        </authorList>
    </citation>
    <scope>NUCLEOTIDE SEQUENCE [LARGE SCALE GENOMIC DNA]</scope>
    <source>
        <strain evidence="4 5">PRI2</strain>
    </source>
</reference>
<dbReference type="PANTHER" id="PTHR11673">
    <property type="entry name" value="TRANSLATION INITIATION FACTOR 5A FAMILY MEMBER"/>
    <property type="match status" value="1"/>
</dbReference>
<gene>
    <name evidence="4" type="ORF">E6O75_ATG03162</name>
</gene>
<feature type="domain" description="Translation initiation factor 5A-like N-terminal" evidence="3">
    <location>
        <begin position="490"/>
        <end position="543"/>
    </location>
</feature>